<keyword evidence="4" id="KW-1185">Reference proteome</keyword>
<dbReference type="OrthoDB" id="5069709at2"/>
<dbReference type="RefSeq" id="WP_075973011.1">
    <property type="nucleotide sequence ID" value="NZ_MKQR01000003.1"/>
</dbReference>
<feature type="compositionally biased region" description="Low complexity" evidence="1">
    <location>
        <begin position="639"/>
        <end position="687"/>
    </location>
</feature>
<feature type="compositionally biased region" description="Low complexity" evidence="1">
    <location>
        <begin position="355"/>
        <end position="443"/>
    </location>
</feature>
<sequence length="1906" mass="195437">MREPNDSYGFWETVKYYSIDQLWPPDDEDVAWQLAAAWKSAAEQVEQGAQLIDTWLSRVPGAWPDLAGIQYSDSGKVLGQNYRELATAMRGLADGAQQYGTALRETKNSILIEIAVNLALYIALSALPGGALLAHTLARAVAGRLSALVMRAAGASAGAFRTGAVSALATLTRGGTMAGFEIAGEAVEETVLNLAQQGMRIAEGRADGIDAAELGTAAVTGAVGGALGSGLGTAAGAVGKRLNLPTPTTPGGRIAAATAGAAAQNAVVSPTANHVVQSTQNGTSILDGQAYAKALKDGAIPAAAIGGMRAHTVSTVQELNLGNLGRAPNLGPVPALEAWGDTGSGPVPPTPAPAAPAADPTSATPSTPAHSPGGSPTATAPNTTAPTDPGTTAGGSPSASTATTANPAATHTGAATNPGATHTNPGAASTGTAHTGAPTTNTGVPHTSAPTTDPTAINAGTSNATGPATHPGATHTSGPTTTPGAASTGGPATQPGAAHTSGPPAGPGATAHPGSSAGAPTTHSPTHPGATTADPSPTDPHGTTTATSGADATTNGSSTTGDPTHHNASTVDSNGSPARHTEADANTAAQQITTPTQQTPTSAALDTNATPHGAIPPAATTVGFTGTAAATPNTPTPATPTAQTAPPTHTTANSTHTTTEAPRRTTNNPTTEAPEATPSTPPQEASTTPPPAETPEAATTAPSSETSATAPTLTATPNTTTQQALAAPLPAGTPTPTPQPTAQSPAPTPNPPARTVSSPTGTSTTGTTPVANTTAPHNPRRAAPTPPSAATPHSTPHTATPAPTPGTAAPNPPRRSTDTATPTAGQHTARAVPPRSQQNTSPSPTNDSQPSPATPPPTAEAAPRRSPSTTTPAPDTPAPPPTQDNDPPPPPNPPDPRGGGRPSFTGHVAPVPHSDLDIAPDSPADLRIVPDSAVLGRLRGIPEVDAVQPLGAGRFLVELRSGHTVVVSVLRGPTADDHPADFAVDGVAGRVVVSTALPPSAVEQVVVDAVAQIAQRLGGNDIAQDRLAEHRFPGTDTGLSPADHGRQAELRALDSRLTEARLARRRAVAGEMRALVEHLGLNEAQPGHAERRALLDPDVARILDERGDLLAKRPRWATKDPTTLPPLRAYVHQAVMQALPGTLASTAAILTAAPQAGPIGGIAVGVAALGTAAVGTWAHRWFATRQSEVSNAQNDWATEVRERDAAELMRGQYAPLLDRVPGDVRPGAREFQPGERPEPVQPLRNRMLPRVLPAVGGTVAAAPLLLLGLPPIALVGQAGLIAVGALAAVADRWLMTRELEHSVAVSDGIKREAAALRAAADKALAEELSVLLDRLNRVAGATPYPAGAPSTPATSDSVTPTLPLGPYVAAALPEGVGTFARGLEGMLRNLDGPLQVAVLRFLVGSIANPLLERMRATADSAAAAQQRQYDAATAQLDQLAVDTAQARAVLTAIDHQVSLLEQRAGLPPQAQAHSPARDAVERAAEQLRASLPEQRPRGMRTLGAHLWHGALTSSTTVATMVAGTALFHQPWAGVIVGAAAGTGVLASSVSRYLFRRAEQTAADYEAAAGQAGDRLTTSAESAALARFLTEFAARQAALIEHGTPPSRPVGIPVDLGAAHPGYPDFVSASVRLEREELYSRPGPFGILRERLAALDRMEVLADRLRALDARAADPGTTPADAEAARRSRRVVERALHRLRSDYRVLILDGTSIPPDSEHDNAVRAALHGTAPDNPGPDDPGQHPLPGQTGGARPPDDGTIRGYERTDRWATDAYEAIRTSDDVNAIVAHLTDRTRPDGTRGFTRSEVERVKRHIFEDTHPLEAADGTTVHARFDPNADMAEAWLRLRAGRALPEDVALLEHELAEARHWRDNPSATYREAHEAANQVSRWEDRVPPSSREDYSEPWR</sequence>
<comment type="caution">
    <text evidence="3">The sequence shown here is derived from an EMBL/GenBank/DDBJ whole genome shotgun (WGS) entry which is preliminary data.</text>
</comment>
<feature type="compositionally biased region" description="Polar residues" evidence="1">
    <location>
        <begin position="444"/>
        <end position="466"/>
    </location>
</feature>
<feature type="compositionally biased region" description="Polar residues" evidence="1">
    <location>
        <begin position="835"/>
        <end position="847"/>
    </location>
</feature>
<dbReference type="Pfam" id="PF25547">
    <property type="entry name" value="WXG100_2"/>
    <property type="match status" value="1"/>
</dbReference>
<evidence type="ECO:0000313" key="4">
    <source>
        <dbReference type="Proteomes" id="UP000186040"/>
    </source>
</evidence>
<dbReference type="EMBL" id="MKQR01000003">
    <property type="protein sequence ID" value="OLR95291.1"/>
    <property type="molecule type" value="Genomic_DNA"/>
</dbReference>
<gene>
    <name evidence="3" type="ORF">BJP25_07355</name>
</gene>
<feature type="region of interest" description="Disordered" evidence="1">
    <location>
        <begin position="333"/>
        <end position="923"/>
    </location>
</feature>
<feature type="compositionally biased region" description="Polar residues" evidence="1">
    <location>
        <begin position="566"/>
        <end position="576"/>
    </location>
</feature>
<feature type="compositionally biased region" description="Low complexity" evidence="1">
    <location>
        <begin position="469"/>
        <end position="520"/>
    </location>
</feature>
<feature type="compositionally biased region" description="Low complexity" evidence="1">
    <location>
        <begin position="790"/>
        <end position="809"/>
    </location>
</feature>
<evidence type="ECO:0000313" key="3">
    <source>
        <dbReference type="EMBL" id="OLR95291.1"/>
    </source>
</evidence>
<feature type="compositionally biased region" description="Low complexity" evidence="1">
    <location>
        <begin position="542"/>
        <end position="561"/>
    </location>
</feature>
<evidence type="ECO:0000259" key="2">
    <source>
        <dbReference type="Pfam" id="PF25547"/>
    </source>
</evidence>
<feature type="compositionally biased region" description="Low complexity" evidence="1">
    <location>
        <begin position="753"/>
        <end position="776"/>
    </location>
</feature>
<accession>A0A1Q9LTG4</accession>
<feature type="compositionally biased region" description="Low complexity" evidence="1">
    <location>
        <begin position="694"/>
        <end position="730"/>
    </location>
</feature>
<feature type="compositionally biased region" description="Low complexity" evidence="1">
    <location>
        <begin position="618"/>
        <end position="633"/>
    </location>
</feature>
<dbReference type="Proteomes" id="UP000186040">
    <property type="component" value="Unassembled WGS sequence"/>
</dbReference>
<evidence type="ECO:0000256" key="1">
    <source>
        <dbReference type="SAM" id="MobiDB-lite"/>
    </source>
</evidence>
<feature type="compositionally biased region" description="Pro residues" evidence="1">
    <location>
        <begin position="874"/>
        <end position="896"/>
    </location>
</feature>
<feature type="region of interest" description="Disordered" evidence="1">
    <location>
        <begin position="1878"/>
        <end position="1906"/>
    </location>
</feature>
<feature type="region of interest" description="Disordered" evidence="1">
    <location>
        <begin position="1726"/>
        <end position="1761"/>
    </location>
</feature>
<feature type="compositionally biased region" description="Low complexity" evidence="1">
    <location>
        <begin position="859"/>
        <end position="873"/>
    </location>
</feature>
<reference evidence="3 4" key="1">
    <citation type="submission" date="2016-10" db="EMBL/GenBank/DDBJ databases">
        <title>The Draft Genome Sequence of Actinokineospora bangkokensis 44EHWT reveals the biosynthetic pathway of antifungal compounds Thailandins with unusual extender unit butylmalonyl-CoA.</title>
        <authorList>
            <person name="Greule A."/>
            <person name="Intra B."/>
            <person name="Flemming S."/>
            <person name="Rommel M.G."/>
            <person name="Panbangred W."/>
            <person name="Bechthold A."/>
        </authorList>
    </citation>
    <scope>NUCLEOTIDE SEQUENCE [LARGE SCALE GENOMIC DNA]</scope>
    <source>
        <strain evidence="3 4">44EHW</strain>
    </source>
</reference>
<dbReference type="InterPro" id="IPR057746">
    <property type="entry name" value="CpnT-like_N"/>
</dbReference>
<protein>
    <recommendedName>
        <fullName evidence="2">Outer membrane channel protein CpnT-like N-terminal domain-containing protein</fullName>
    </recommendedName>
</protein>
<proteinExistence type="predicted"/>
<feature type="domain" description="Outer membrane channel protein CpnT-like N-terminal" evidence="2">
    <location>
        <begin position="4"/>
        <end position="145"/>
    </location>
</feature>
<feature type="compositionally biased region" description="Low complexity" evidence="1">
    <location>
        <begin position="587"/>
        <end position="604"/>
    </location>
</feature>
<organism evidence="3 4">
    <name type="scientific">Actinokineospora bangkokensis</name>
    <dbReference type="NCBI Taxonomy" id="1193682"/>
    <lineage>
        <taxon>Bacteria</taxon>
        <taxon>Bacillati</taxon>
        <taxon>Actinomycetota</taxon>
        <taxon>Actinomycetes</taxon>
        <taxon>Pseudonocardiales</taxon>
        <taxon>Pseudonocardiaceae</taxon>
        <taxon>Actinokineospora</taxon>
    </lineage>
</organism>
<feature type="compositionally biased region" description="Basic and acidic residues" evidence="1">
    <location>
        <begin position="1888"/>
        <end position="1906"/>
    </location>
</feature>
<dbReference type="STRING" id="1193682.BJP25_07355"/>
<name>A0A1Q9LTG4_9PSEU</name>